<dbReference type="AlphaFoldDB" id="A0A1B7N0M5"/>
<keyword evidence="8" id="KW-0695">RNA-directed DNA polymerase</keyword>
<keyword evidence="3" id="KW-0479">Metal-binding</keyword>
<dbReference type="GO" id="GO:0015074">
    <property type="term" value="P:DNA integration"/>
    <property type="evidence" value="ECO:0007669"/>
    <property type="project" value="UniProtKB-KW"/>
</dbReference>
<dbReference type="STRING" id="1314800.A0A1B7N0M5"/>
<gene>
    <name evidence="12" type="ORF">K503DRAFT_671786</name>
</gene>
<dbReference type="Proteomes" id="UP000092154">
    <property type="component" value="Unassembled WGS sequence"/>
</dbReference>
<dbReference type="EMBL" id="KV448297">
    <property type="protein sequence ID" value="OAX38394.1"/>
    <property type="molecule type" value="Genomic_DNA"/>
</dbReference>
<keyword evidence="1" id="KW-0548">Nucleotidyltransferase</keyword>
<dbReference type="InterPro" id="IPR039537">
    <property type="entry name" value="Retrotran_Ty1/copia-like"/>
</dbReference>
<name>A0A1B7N0M5_9AGAM</name>
<evidence type="ECO:0000256" key="4">
    <source>
        <dbReference type="ARBA" id="ARBA00022759"/>
    </source>
</evidence>
<dbReference type="GO" id="GO:0004519">
    <property type="term" value="F:endonuclease activity"/>
    <property type="evidence" value="ECO:0007669"/>
    <property type="project" value="UniProtKB-KW"/>
</dbReference>
<evidence type="ECO:0000256" key="3">
    <source>
        <dbReference type="ARBA" id="ARBA00022723"/>
    </source>
</evidence>
<evidence type="ECO:0000256" key="8">
    <source>
        <dbReference type="ARBA" id="ARBA00022918"/>
    </source>
</evidence>
<dbReference type="Pfam" id="PF13976">
    <property type="entry name" value="gag_pre-integrs"/>
    <property type="match status" value="1"/>
</dbReference>
<dbReference type="InterPro" id="IPR025724">
    <property type="entry name" value="GAG-pre-integrase_dom"/>
</dbReference>
<evidence type="ECO:0000313" key="13">
    <source>
        <dbReference type="Proteomes" id="UP000092154"/>
    </source>
</evidence>
<evidence type="ECO:0000256" key="2">
    <source>
        <dbReference type="ARBA" id="ARBA00022722"/>
    </source>
</evidence>
<dbReference type="GO" id="GO:0003964">
    <property type="term" value="F:RNA-directed DNA polymerase activity"/>
    <property type="evidence" value="ECO:0007669"/>
    <property type="project" value="UniProtKB-KW"/>
</dbReference>
<dbReference type="GO" id="GO:0006310">
    <property type="term" value="P:DNA recombination"/>
    <property type="evidence" value="ECO:0007669"/>
    <property type="project" value="UniProtKB-KW"/>
</dbReference>
<keyword evidence="5" id="KW-0378">Hydrolase</keyword>
<keyword evidence="7" id="KW-0229">DNA integration</keyword>
<keyword evidence="9" id="KW-0239">DNA-directed DNA polymerase</keyword>
<keyword evidence="6" id="KW-0460">Magnesium</keyword>
<evidence type="ECO:0000256" key="9">
    <source>
        <dbReference type="ARBA" id="ARBA00022932"/>
    </source>
</evidence>
<evidence type="ECO:0000256" key="10">
    <source>
        <dbReference type="ARBA" id="ARBA00023172"/>
    </source>
</evidence>
<dbReference type="GO" id="GO:0003887">
    <property type="term" value="F:DNA-directed DNA polymerase activity"/>
    <property type="evidence" value="ECO:0007669"/>
    <property type="project" value="UniProtKB-KW"/>
</dbReference>
<feature type="non-terminal residue" evidence="12">
    <location>
        <position position="157"/>
    </location>
</feature>
<dbReference type="OrthoDB" id="7691805at2759"/>
<keyword evidence="10" id="KW-0233">DNA recombination</keyword>
<keyword evidence="9" id="KW-0808">Transferase</keyword>
<evidence type="ECO:0000259" key="11">
    <source>
        <dbReference type="Pfam" id="PF13976"/>
    </source>
</evidence>
<protein>
    <recommendedName>
        <fullName evidence="11">GAG-pre-integrase domain-containing protein</fullName>
    </recommendedName>
</protein>
<evidence type="ECO:0000256" key="6">
    <source>
        <dbReference type="ARBA" id="ARBA00022842"/>
    </source>
</evidence>
<organism evidence="12 13">
    <name type="scientific">Rhizopogon vinicolor AM-OR11-026</name>
    <dbReference type="NCBI Taxonomy" id="1314800"/>
    <lineage>
        <taxon>Eukaryota</taxon>
        <taxon>Fungi</taxon>
        <taxon>Dikarya</taxon>
        <taxon>Basidiomycota</taxon>
        <taxon>Agaricomycotina</taxon>
        <taxon>Agaricomycetes</taxon>
        <taxon>Agaricomycetidae</taxon>
        <taxon>Boletales</taxon>
        <taxon>Suillineae</taxon>
        <taxon>Rhizopogonaceae</taxon>
        <taxon>Rhizopogon</taxon>
    </lineage>
</organism>
<dbReference type="GO" id="GO:0046872">
    <property type="term" value="F:metal ion binding"/>
    <property type="evidence" value="ECO:0007669"/>
    <property type="project" value="UniProtKB-KW"/>
</dbReference>
<dbReference type="GO" id="GO:0016787">
    <property type="term" value="F:hydrolase activity"/>
    <property type="evidence" value="ECO:0007669"/>
    <property type="project" value="UniProtKB-KW"/>
</dbReference>
<reference evidence="12 13" key="1">
    <citation type="submission" date="2016-06" db="EMBL/GenBank/DDBJ databases">
        <title>Comparative genomics of the ectomycorrhizal sister species Rhizopogon vinicolor and Rhizopogon vesiculosus (Basidiomycota: Boletales) reveals a divergence of the mating type B locus.</title>
        <authorList>
            <consortium name="DOE Joint Genome Institute"/>
            <person name="Mujic A.B."/>
            <person name="Kuo A."/>
            <person name="Tritt A."/>
            <person name="Lipzen A."/>
            <person name="Chen C."/>
            <person name="Johnson J."/>
            <person name="Sharma A."/>
            <person name="Barry K."/>
            <person name="Grigoriev I.V."/>
            <person name="Spatafora J.W."/>
        </authorList>
    </citation>
    <scope>NUCLEOTIDE SEQUENCE [LARGE SCALE GENOMIC DNA]</scope>
    <source>
        <strain evidence="12 13">AM-OR11-026</strain>
    </source>
</reference>
<keyword evidence="2" id="KW-0540">Nuclease</keyword>
<dbReference type="PANTHER" id="PTHR42648:SF11">
    <property type="entry name" value="TRANSPOSON TY4-P GAG-POL POLYPROTEIN"/>
    <property type="match status" value="1"/>
</dbReference>
<evidence type="ECO:0000256" key="5">
    <source>
        <dbReference type="ARBA" id="ARBA00022801"/>
    </source>
</evidence>
<feature type="domain" description="GAG-pre-integrase" evidence="11">
    <location>
        <begin position="45"/>
        <end position="109"/>
    </location>
</feature>
<keyword evidence="4" id="KW-0255">Endonuclease</keyword>
<sequence length="157" mass="17260">MAFTLISANRIAGAGLAVHFEDRLCQILSPGPQHKVIAEIPQVEGLYAVATQSKHHTNVARTKLTVNELHRVLSHISQTAVKHAVSLVDGLELDTESNPEFCDTCVKAKATRQTFPQESKNRAKTYGKVIHTDLWGPAQTMSLGGHSYYISFTDDFS</sequence>
<accession>A0A1B7N0M5</accession>
<evidence type="ECO:0000256" key="7">
    <source>
        <dbReference type="ARBA" id="ARBA00022908"/>
    </source>
</evidence>
<evidence type="ECO:0000313" key="12">
    <source>
        <dbReference type="EMBL" id="OAX38394.1"/>
    </source>
</evidence>
<dbReference type="InParanoid" id="A0A1B7N0M5"/>
<keyword evidence="13" id="KW-1185">Reference proteome</keyword>
<dbReference type="PANTHER" id="PTHR42648">
    <property type="entry name" value="TRANSPOSASE, PUTATIVE-RELATED"/>
    <property type="match status" value="1"/>
</dbReference>
<evidence type="ECO:0000256" key="1">
    <source>
        <dbReference type="ARBA" id="ARBA00022695"/>
    </source>
</evidence>
<proteinExistence type="predicted"/>